<reference evidence="1 2" key="1">
    <citation type="journal article" date="2018" name="Mol. Biol. Evol.">
        <title>Broad Genomic Sampling Reveals a Smut Pathogenic Ancestry of the Fungal Clade Ustilaginomycotina.</title>
        <authorList>
            <person name="Kijpornyongpan T."/>
            <person name="Mondo S.J."/>
            <person name="Barry K."/>
            <person name="Sandor L."/>
            <person name="Lee J."/>
            <person name="Lipzen A."/>
            <person name="Pangilinan J."/>
            <person name="LaButti K."/>
            <person name="Hainaut M."/>
            <person name="Henrissat B."/>
            <person name="Grigoriev I.V."/>
            <person name="Spatafora J.W."/>
            <person name="Aime M.C."/>
        </authorList>
    </citation>
    <scope>NUCLEOTIDE SEQUENCE [LARGE SCALE GENOMIC DNA]</scope>
    <source>
        <strain evidence="1 2">SA 807</strain>
    </source>
</reference>
<gene>
    <name evidence="1" type="ORF">IE53DRAFT_176558</name>
</gene>
<name>A0ACD0NSM9_9BASI</name>
<dbReference type="EMBL" id="KZ820140">
    <property type="protein sequence ID" value="PWN48800.1"/>
    <property type="molecule type" value="Genomic_DNA"/>
</dbReference>
<evidence type="ECO:0000313" key="1">
    <source>
        <dbReference type="EMBL" id="PWN48800.1"/>
    </source>
</evidence>
<dbReference type="Proteomes" id="UP000245626">
    <property type="component" value="Unassembled WGS sequence"/>
</dbReference>
<evidence type="ECO:0000313" key="2">
    <source>
        <dbReference type="Proteomes" id="UP000245626"/>
    </source>
</evidence>
<sequence length="823" mass="88300">MPRIPVRVEPYSSPSRQHRHYKNKRDQVLRALGKAAYINGSHFAIMWVSARGDVETYASEALQGRLEDWFVKGGIAEEAKELVTGSMGQTRSNPFTDSRRGSAVGADDLSEDEGLGEESLEFTDSPADQDDPFLDTTRGGLRNGSSSVSSRSKFERRSSSKAIAPLDTSAANDHYLRSRGLGGPRTAGLLTDRDENSSLAHPPKSAPLMSSQDGSETSFKSTINNVARLPLSRTASNSHAPQFEVRFQNMAARTAFFELRFGQLQQGVCKTVAKAWIKIIEPKKQTRCPYNKGEEGKPSWWPEGVRHKEPDHLMKPERHSLLLTILRSPKVQVARLQLATAEVVALIKADKVSLLMDVYRIAREEEKMRESKVDPDTPMTVGVSTLEGWSDSEQGPTSDGLDPARSVSPEPTAASSGTAGASSAEKSQPSKKRNFSSTAMSKSASTSAVMAASGGKRRSLAALGGSTSEGPESSMSTRRFSSKGGTAQHPSWLMQEAAQNNMRQHPSSAACGASSYGNGQDYEQVHGLVTPLTGSTQLMDPAYMQAAAAAAASAAEGGGEHFGYGSNLYFGGGNHEAAANPRQAQDSMYAYHPSSVHGGISVVPQHGQENGFDEGSQSMHPGMGAGGGSALGLHGVPLPPPGGWGQLEAFNNQFEHDPRARLNVGGGGGSVDDGPGGDLSSVDQRQQHAMPPQPQLGSVELPSQPWPSHPSSVSGGDNSFNTSFDSSGPKTPSPMHNNGSLRLSMHQDGHHNEGQKSPIQNMVLSGMQHHHHHHHQQQQHHQMSHHHPGPNFGLGMNVVSGMMQDQQHFDAWVRSQTSSNQLQ</sequence>
<protein>
    <submittedName>
        <fullName evidence="1">Uncharacterized protein</fullName>
    </submittedName>
</protein>
<proteinExistence type="predicted"/>
<accession>A0ACD0NSM9</accession>
<keyword evidence="2" id="KW-1185">Reference proteome</keyword>
<organism evidence="1 2">
    <name type="scientific">Violaceomyces palustris</name>
    <dbReference type="NCBI Taxonomy" id="1673888"/>
    <lineage>
        <taxon>Eukaryota</taxon>
        <taxon>Fungi</taxon>
        <taxon>Dikarya</taxon>
        <taxon>Basidiomycota</taxon>
        <taxon>Ustilaginomycotina</taxon>
        <taxon>Ustilaginomycetes</taxon>
        <taxon>Violaceomycetales</taxon>
        <taxon>Violaceomycetaceae</taxon>
        <taxon>Violaceomyces</taxon>
    </lineage>
</organism>